<comment type="caution">
    <text evidence="2">The sequence shown here is derived from an EMBL/GenBank/DDBJ whole genome shotgun (WGS) entry which is preliminary data.</text>
</comment>
<protein>
    <submittedName>
        <fullName evidence="2">Protein of uncharacterized function (DUF3649)</fullName>
    </submittedName>
</protein>
<accession>A0AA35D6H7</accession>
<dbReference type="EMBL" id="CAHPSC010000012">
    <property type="protein sequence ID" value="CAB5676721.1"/>
    <property type="molecule type" value="Genomic_DNA"/>
</dbReference>
<name>A0AA35D6H7_9BURK</name>
<dbReference type="InterPro" id="IPR022109">
    <property type="entry name" value="DUF3649"/>
</dbReference>
<gene>
    <name evidence="2" type="ORF">GHA_01165</name>
</gene>
<sequence length="109" mass="11102">MRADVASSASRGTALARYRWAVASRAVAAVGGGYAVSAACAAALGLVAHRAGMTRADAVTLSTMLSFVVYAVAVLWVFACATATRAWLGLAVPAAALLATVWWLYGGQP</sequence>
<dbReference type="Pfam" id="PF12365">
    <property type="entry name" value="DUF3649"/>
    <property type="match status" value="1"/>
</dbReference>
<feature type="transmembrane region" description="Helical" evidence="1">
    <location>
        <begin position="59"/>
        <end position="79"/>
    </location>
</feature>
<evidence type="ECO:0000256" key="1">
    <source>
        <dbReference type="SAM" id="Phobius"/>
    </source>
</evidence>
<dbReference type="AlphaFoldDB" id="A0AA35D6H7"/>
<proteinExistence type="predicted"/>
<keyword evidence="1" id="KW-0472">Membrane</keyword>
<feature type="transmembrane region" description="Helical" evidence="1">
    <location>
        <begin position="85"/>
        <end position="105"/>
    </location>
</feature>
<reference evidence="2" key="1">
    <citation type="submission" date="2020-05" db="EMBL/GenBank/DDBJ databases">
        <authorList>
            <person name="Delgado-Blas J."/>
        </authorList>
    </citation>
    <scope>NUCLEOTIDE SEQUENCE</scope>
    <source>
        <strain evidence="2">BB1454</strain>
    </source>
</reference>
<organism evidence="2 3">
    <name type="scientific">Comamonas aquatica</name>
    <dbReference type="NCBI Taxonomy" id="225991"/>
    <lineage>
        <taxon>Bacteria</taxon>
        <taxon>Pseudomonadati</taxon>
        <taxon>Pseudomonadota</taxon>
        <taxon>Betaproteobacteria</taxon>
        <taxon>Burkholderiales</taxon>
        <taxon>Comamonadaceae</taxon>
        <taxon>Comamonas</taxon>
    </lineage>
</organism>
<evidence type="ECO:0000313" key="2">
    <source>
        <dbReference type="EMBL" id="CAB5676721.1"/>
    </source>
</evidence>
<keyword evidence="1" id="KW-0812">Transmembrane</keyword>
<dbReference type="RefSeq" id="WP_234687460.1">
    <property type="nucleotide sequence ID" value="NZ_CAHPRW010000014.1"/>
</dbReference>
<keyword evidence="1" id="KW-1133">Transmembrane helix</keyword>
<evidence type="ECO:0000313" key="3">
    <source>
        <dbReference type="Proteomes" id="UP000834458"/>
    </source>
</evidence>
<feature type="transmembrane region" description="Helical" evidence="1">
    <location>
        <begin position="26"/>
        <end position="47"/>
    </location>
</feature>
<dbReference type="Proteomes" id="UP000834458">
    <property type="component" value="Unassembled WGS sequence"/>
</dbReference>